<dbReference type="OrthoDB" id="3637153at2"/>
<organism evidence="1 2">
    <name type="scientific">Amycolatopsis saalfeldensis</name>
    <dbReference type="NCBI Taxonomy" id="394193"/>
    <lineage>
        <taxon>Bacteria</taxon>
        <taxon>Bacillati</taxon>
        <taxon>Actinomycetota</taxon>
        <taxon>Actinomycetes</taxon>
        <taxon>Pseudonocardiales</taxon>
        <taxon>Pseudonocardiaceae</taxon>
        <taxon>Amycolatopsis</taxon>
    </lineage>
</organism>
<dbReference type="Proteomes" id="UP000198582">
    <property type="component" value="Unassembled WGS sequence"/>
</dbReference>
<dbReference type="EMBL" id="FOEF01000029">
    <property type="protein sequence ID" value="SEP53679.1"/>
    <property type="molecule type" value="Genomic_DNA"/>
</dbReference>
<protein>
    <submittedName>
        <fullName evidence="1">Uncharacterized protein</fullName>
    </submittedName>
</protein>
<gene>
    <name evidence="1" type="ORF">SAMN04489732_129125</name>
</gene>
<reference evidence="1 2" key="1">
    <citation type="submission" date="2016-10" db="EMBL/GenBank/DDBJ databases">
        <authorList>
            <person name="de Groot N.N."/>
        </authorList>
    </citation>
    <scope>NUCLEOTIDE SEQUENCE [LARGE SCALE GENOMIC DNA]</scope>
    <source>
        <strain evidence="1 2">DSM 44993</strain>
    </source>
</reference>
<evidence type="ECO:0000313" key="2">
    <source>
        <dbReference type="Proteomes" id="UP000198582"/>
    </source>
</evidence>
<sequence length="90" mass="10066">MAAPKKPPARQQPTTKRGRYLIRIDYSSTCAHVLDLDNGRRVIESYGPGVVRHTVEKVIASGGWVLTPPTNPESWVAWVDGREHPIHQRG</sequence>
<keyword evidence="2" id="KW-1185">Reference proteome</keyword>
<dbReference type="RefSeq" id="WP_091628498.1">
    <property type="nucleotide sequence ID" value="NZ_FOEF01000029.1"/>
</dbReference>
<name>A0A1H8YNE2_9PSEU</name>
<dbReference type="AlphaFoldDB" id="A0A1H8YNE2"/>
<evidence type="ECO:0000313" key="1">
    <source>
        <dbReference type="EMBL" id="SEP53679.1"/>
    </source>
</evidence>
<accession>A0A1H8YNE2</accession>
<proteinExistence type="predicted"/>